<protein>
    <submittedName>
        <fullName evidence="2">Uncharacterized protein</fullName>
    </submittedName>
</protein>
<reference evidence="2" key="1">
    <citation type="submission" date="2020-02" db="EMBL/GenBank/DDBJ databases">
        <authorList>
            <person name="Meier V. D."/>
        </authorList>
    </citation>
    <scope>NUCLEOTIDE SEQUENCE</scope>
    <source>
        <strain evidence="2">AVDCRST_MAG08</strain>
    </source>
</reference>
<feature type="compositionally biased region" description="Gly residues" evidence="1">
    <location>
        <begin position="32"/>
        <end position="42"/>
    </location>
</feature>
<feature type="non-terminal residue" evidence="2">
    <location>
        <position position="139"/>
    </location>
</feature>
<feature type="compositionally biased region" description="Basic residues" evidence="1">
    <location>
        <begin position="116"/>
        <end position="129"/>
    </location>
</feature>
<dbReference type="AlphaFoldDB" id="A0A6J4JH87"/>
<sequence length="139" mass="15528">AQEDSRPRQAVRLRPALLHRRGAGRERRAGRRGAGGAAPHGGGRWHRLRPQRPRGGLPEPRPGRGAARHHAGPEAGQERPALPHSRQGRRRLLRVALPDRRGRIGQPRAPALLLRPRLRARGRRHRRRSRGDQLPAPGV</sequence>
<gene>
    <name evidence="2" type="ORF">AVDCRST_MAG08-3504</name>
</gene>
<evidence type="ECO:0000256" key="1">
    <source>
        <dbReference type="SAM" id="MobiDB-lite"/>
    </source>
</evidence>
<feature type="region of interest" description="Disordered" evidence="1">
    <location>
        <begin position="1"/>
        <end position="139"/>
    </location>
</feature>
<accession>A0A6J4JH87</accession>
<name>A0A6J4JH87_9PROT</name>
<feature type="non-terminal residue" evidence="2">
    <location>
        <position position="1"/>
    </location>
</feature>
<feature type="compositionally biased region" description="Basic residues" evidence="1">
    <location>
        <begin position="43"/>
        <end position="52"/>
    </location>
</feature>
<evidence type="ECO:0000313" key="2">
    <source>
        <dbReference type="EMBL" id="CAA9277031.1"/>
    </source>
</evidence>
<dbReference type="EMBL" id="CADCTG010000263">
    <property type="protein sequence ID" value="CAA9277031.1"/>
    <property type="molecule type" value="Genomic_DNA"/>
</dbReference>
<organism evidence="2">
    <name type="scientific">uncultured Acetobacteraceae bacterium</name>
    <dbReference type="NCBI Taxonomy" id="169975"/>
    <lineage>
        <taxon>Bacteria</taxon>
        <taxon>Pseudomonadati</taxon>
        <taxon>Pseudomonadota</taxon>
        <taxon>Alphaproteobacteria</taxon>
        <taxon>Acetobacterales</taxon>
        <taxon>Acetobacteraceae</taxon>
        <taxon>environmental samples</taxon>
    </lineage>
</organism>
<proteinExistence type="predicted"/>